<dbReference type="Pfam" id="PF00196">
    <property type="entry name" value="GerE"/>
    <property type="match status" value="1"/>
</dbReference>
<proteinExistence type="predicted"/>
<dbReference type="PROSITE" id="PS50043">
    <property type="entry name" value="HTH_LUXR_2"/>
    <property type="match status" value="1"/>
</dbReference>
<dbReference type="Proteomes" id="UP000440694">
    <property type="component" value="Unassembled WGS sequence"/>
</dbReference>
<protein>
    <submittedName>
        <fullName evidence="9">Response regulator</fullName>
    </submittedName>
</protein>
<organism evidence="9 10">
    <name type="scientific">Hyphomicrobium album</name>
    <dbReference type="NCBI Taxonomy" id="2665159"/>
    <lineage>
        <taxon>Bacteria</taxon>
        <taxon>Pseudomonadati</taxon>
        <taxon>Pseudomonadota</taxon>
        <taxon>Alphaproteobacteria</taxon>
        <taxon>Hyphomicrobiales</taxon>
        <taxon>Hyphomicrobiaceae</taxon>
        <taxon>Hyphomicrobium</taxon>
    </lineage>
</organism>
<dbReference type="Gene3D" id="1.10.10.10">
    <property type="entry name" value="Winged helix-like DNA-binding domain superfamily/Winged helix DNA-binding domain"/>
    <property type="match status" value="1"/>
</dbReference>
<dbReference type="GO" id="GO:0000160">
    <property type="term" value="P:phosphorelay signal transduction system"/>
    <property type="evidence" value="ECO:0007669"/>
    <property type="project" value="UniProtKB-KW"/>
</dbReference>
<gene>
    <name evidence="9" type="ORF">GIW81_10370</name>
</gene>
<evidence type="ECO:0000256" key="1">
    <source>
        <dbReference type="ARBA" id="ARBA00022553"/>
    </source>
</evidence>
<dbReference type="CDD" id="cd17537">
    <property type="entry name" value="REC_FixJ"/>
    <property type="match status" value="1"/>
</dbReference>
<dbReference type="Pfam" id="PF00072">
    <property type="entry name" value="Response_reg"/>
    <property type="match status" value="1"/>
</dbReference>
<dbReference type="CDD" id="cd06170">
    <property type="entry name" value="LuxR_C_like"/>
    <property type="match status" value="1"/>
</dbReference>
<dbReference type="InterPro" id="IPR036388">
    <property type="entry name" value="WH-like_DNA-bd_sf"/>
</dbReference>
<dbReference type="Gene3D" id="3.40.50.2300">
    <property type="match status" value="1"/>
</dbReference>
<dbReference type="PROSITE" id="PS00622">
    <property type="entry name" value="HTH_LUXR_1"/>
    <property type="match status" value="1"/>
</dbReference>
<dbReference type="InterPro" id="IPR000792">
    <property type="entry name" value="Tscrpt_reg_LuxR_C"/>
</dbReference>
<keyword evidence="2" id="KW-0902">Two-component regulatory system</keyword>
<evidence type="ECO:0000256" key="4">
    <source>
        <dbReference type="ARBA" id="ARBA00023125"/>
    </source>
</evidence>
<accession>A0A6I3KGG1</accession>
<feature type="modified residue" description="4-aspartylphosphate" evidence="6">
    <location>
        <position position="56"/>
    </location>
</feature>
<dbReference type="SUPFAM" id="SSF52172">
    <property type="entry name" value="CheY-like"/>
    <property type="match status" value="1"/>
</dbReference>
<dbReference type="InterPro" id="IPR011006">
    <property type="entry name" value="CheY-like_superfamily"/>
</dbReference>
<evidence type="ECO:0000259" key="8">
    <source>
        <dbReference type="PROSITE" id="PS50110"/>
    </source>
</evidence>
<keyword evidence="5" id="KW-0804">Transcription</keyword>
<comment type="caution">
    <text evidence="9">The sequence shown here is derived from an EMBL/GenBank/DDBJ whole genome shotgun (WGS) entry which is preliminary data.</text>
</comment>
<dbReference type="SMART" id="SM00448">
    <property type="entry name" value="REC"/>
    <property type="match status" value="1"/>
</dbReference>
<dbReference type="InterPro" id="IPR001789">
    <property type="entry name" value="Sig_transdc_resp-reg_receiver"/>
</dbReference>
<dbReference type="PRINTS" id="PR00038">
    <property type="entry name" value="HTHLUXR"/>
</dbReference>
<keyword evidence="1 6" id="KW-0597">Phosphoprotein</keyword>
<evidence type="ECO:0000259" key="7">
    <source>
        <dbReference type="PROSITE" id="PS50043"/>
    </source>
</evidence>
<reference evidence="9 10" key="1">
    <citation type="submission" date="2019-11" db="EMBL/GenBank/DDBJ databases">
        <title>Identification of a novel strain.</title>
        <authorList>
            <person name="Xu Q."/>
            <person name="Wang G."/>
        </authorList>
    </citation>
    <scope>NUCLEOTIDE SEQUENCE [LARGE SCALE GENOMIC DNA]</scope>
    <source>
        <strain evidence="10">xq</strain>
    </source>
</reference>
<keyword evidence="4" id="KW-0238">DNA-binding</keyword>
<keyword evidence="10" id="KW-1185">Reference proteome</keyword>
<evidence type="ECO:0000256" key="3">
    <source>
        <dbReference type="ARBA" id="ARBA00023015"/>
    </source>
</evidence>
<dbReference type="InterPro" id="IPR016032">
    <property type="entry name" value="Sig_transdc_resp-reg_C-effctor"/>
</dbReference>
<dbReference type="RefSeq" id="WP_154739118.1">
    <property type="nucleotide sequence ID" value="NZ_WMBQ01000001.1"/>
</dbReference>
<evidence type="ECO:0000256" key="2">
    <source>
        <dbReference type="ARBA" id="ARBA00023012"/>
    </source>
</evidence>
<feature type="domain" description="Response regulatory" evidence="8">
    <location>
        <begin position="7"/>
        <end position="121"/>
    </location>
</feature>
<evidence type="ECO:0000256" key="6">
    <source>
        <dbReference type="PROSITE-ProRule" id="PRU00169"/>
    </source>
</evidence>
<dbReference type="SUPFAM" id="SSF46894">
    <property type="entry name" value="C-terminal effector domain of the bipartite response regulators"/>
    <property type="match status" value="1"/>
</dbReference>
<dbReference type="GO" id="GO:0006355">
    <property type="term" value="P:regulation of DNA-templated transcription"/>
    <property type="evidence" value="ECO:0007669"/>
    <property type="project" value="InterPro"/>
</dbReference>
<dbReference type="EMBL" id="WMBQ01000001">
    <property type="protein sequence ID" value="MTD94735.1"/>
    <property type="molecule type" value="Genomic_DNA"/>
</dbReference>
<name>A0A6I3KGG1_9HYPH</name>
<dbReference type="FunFam" id="3.40.50.2300:FF:000018">
    <property type="entry name" value="DNA-binding transcriptional regulator NtrC"/>
    <property type="match status" value="1"/>
</dbReference>
<dbReference type="PANTHER" id="PTHR44688:SF16">
    <property type="entry name" value="DNA-BINDING TRANSCRIPTIONAL ACTIVATOR DEVR_DOSR"/>
    <property type="match status" value="1"/>
</dbReference>
<sequence length="209" mass="23001">MSDDKAAVFVIDDDESIREALRSLLATVGLEVHTFQSTREFLDAKRPDLPACLVLDVRLPGVSGLDFQSELNKSNVTFPIIFISGHGDIPMTVRAIKAGAIEFLTKPFRDQELLDAVQAGIQQDRQRREQAAGMAGLQDRFKTLTAREREVMAHVVTGRMNKQIAGELDLSEITVKVHRGNVMHKLGAKSLAELVRMADQLGVSPPTKA</sequence>
<keyword evidence="3" id="KW-0805">Transcription regulation</keyword>
<evidence type="ECO:0000313" key="9">
    <source>
        <dbReference type="EMBL" id="MTD94735.1"/>
    </source>
</evidence>
<dbReference type="GO" id="GO:0003677">
    <property type="term" value="F:DNA binding"/>
    <property type="evidence" value="ECO:0007669"/>
    <property type="project" value="UniProtKB-KW"/>
</dbReference>
<dbReference type="PROSITE" id="PS50110">
    <property type="entry name" value="RESPONSE_REGULATORY"/>
    <property type="match status" value="1"/>
</dbReference>
<dbReference type="SMART" id="SM00421">
    <property type="entry name" value="HTH_LUXR"/>
    <property type="match status" value="1"/>
</dbReference>
<dbReference type="AlphaFoldDB" id="A0A6I3KGG1"/>
<evidence type="ECO:0000313" key="10">
    <source>
        <dbReference type="Proteomes" id="UP000440694"/>
    </source>
</evidence>
<feature type="domain" description="HTH luxR-type" evidence="7">
    <location>
        <begin position="137"/>
        <end position="202"/>
    </location>
</feature>
<dbReference type="PANTHER" id="PTHR44688">
    <property type="entry name" value="DNA-BINDING TRANSCRIPTIONAL ACTIVATOR DEVR_DOSR"/>
    <property type="match status" value="1"/>
</dbReference>
<evidence type="ECO:0000256" key="5">
    <source>
        <dbReference type="ARBA" id="ARBA00023163"/>
    </source>
</evidence>